<evidence type="ECO:0000313" key="2">
    <source>
        <dbReference type="Proteomes" id="UP000709336"/>
    </source>
</evidence>
<protein>
    <submittedName>
        <fullName evidence="1">Uncharacterized protein</fullName>
    </submittedName>
</protein>
<keyword evidence="2" id="KW-1185">Reference proteome</keyword>
<name>A0ABX1R1T2_9ALTE</name>
<evidence type="ECO:0000313" key="1">
    <source>
        <dbReference type="EMBL" id="NMH59406.1"/>
    </source>
</evidence>
<dbReference type="EMBL" id="JAATNW010000003">
    <property type="protein sequence ID" value="NMH59406.1"/>
    <property type="molecule type" value="Genomic_DNA"/>
</dbReference>
<reference evidence="1 2" key="1">
    <citation type="submission" date="2020-03" db="EMBL/GenBank/DDBJ databases">
        <title>Alteromonas ponticola sp. nov., isolated from seawater.</title>
        <authorList>
            <person name="Yoon J.-H."/>
            <person name="Kim Y.-O."/>
        </authorList>
    </citation>
    <scope>NUCLEOTIDE SEQUENCE [LARGE SCALE GENOMIC DNA]</scope>
    <source>
        <strain evidence="1 2">MYP5</strain>
    </source>
</reference>
<sequence>MEANLCPIKQNSICLVACPAAEMAVIALLKEHKIIQSIPFCERFEGIADDIKGDERFFQLQKNEQAVRCFAMVAESFVLYKPGRTLYAITSDGRKLDLTQFSLDQMEAVSLQSKVVAIFDIR</sequence>
<gene>
    <name evidence="1" type="ORF">HCJ96_05165</name>
</gene>
<accession>A0ABX1R1T2</accession>
<organism evidence="1 2">
    <name type="scientific">Alteromonas ponticola</name>
    <dbReference type="NCBI Taxonomy" id="2720613"/>
    <lineage>
        <taxon>Bacteria</taxon>
        <taxon>Pseudomonadati</taxon>
        <taxon>Pseudomonadota</taxon>
        <taxon>Gammaproteobacteria</taxon>
        <taxon>Alteromonadales</taxon>
        <taxon>Alteromonadaceae</taxon>
        <taxon>Alteromonas/Salinimonas group</taxon>
        <taxon>Alteromonas</taxon>
    </lineage>
</organism>
<dbReference type="RefSeq" id="WP_169209984.1">
    <property type="nucleotide sequence ID" value="NZ_JAATNW010000003.1"/>
</dbReference>
<comment type="caution">
    <text evidence="1">The sequence shown here is derived from an EMBL/GenBank/DDBJ whole genome shotgun (WGS) entry which is preliminary data.</text>
</comment>
<dbReference type="Proteomes" id="UP000709336">
    <property type="component" value="Unassembled WGS sequence"/>
</dbReference>
<proteinExistence type="predicted"/>